<keyword evidence="4 13" id="KW-0863">Zinc-finger</keyword>
<evidence type="ECO:0000256" key="3">
    <source>
        <dbReference type="ARBA" id="ARBA00022763"/>
    </source>
</evidence>
<dbReference type="EMBL" id="MPRK01000162">
    <property type="protein sequence ID" value="OOZ38697.1"/>
    <property type="molecule type" value="Genomic_DNA"/>
</dbReference>
<dbReference type="InterPro" id="IPR041166">
    <property type="entry name" value="Rubredoxin_2"/>
</dbReference>
<dbReference type="Pfam" id="PF13481">
    <property type="entry name" value="AAA_25"/>
    <property type="match status" value="1"/>
</dbReference>
<dbReference type="PRINTS" id="PR01874">
    <property type="entry name" value="DNAREPAIRADA"/>
</dbReference>
<evidence type="ECO:0000256" key="4">
    <source>
        <dbReference type="ARBA" id="ARBA00022771"/>
    </source>
</evidence>
<evidence type="ECO:0000256" key="6">
    <source>
        <dbReference type="ARBA" id="ARBA00022833"/>
    </source>
</evidence>
<keyword evidence="16" id="KW-1185">Reference proteome</keyword>
<evidence type="ECO:0000256" key="7">
    <source>
        <dbReference type="ARBA" id="ARBA00022840"/>
    </source>
</evidence>
<keyword evidence="10 11" id="KW-0234">DNA repair</keyword>
<dbReference type="GO" id="GO:0008270">
    <property type="term" value="F:zinc ion binding"/>
    <property type="evidence" value="ECO:0007669"/>
    <property type="project" value="UniProtKB-KW"/>
</dbReference>
<evidence type="ECO:0000256" key="10">
    <source>
        <dbReference type="ARBA" id="ARBA00023204"/>
    </source>
</evidence>
<feature type="domain" description="RecA family profile 1" evidence="14">
    <location>
        <begin position="68"/>
        <end position="216"/>
    </location>
</feature>
<evidence type="ECO:0000256" key="1">
    <source>
        <dbReference type="ARBA" id="ARBA00022723"/>
    </source>
</evidence>
<dbReference type="Pfam" id="PF13541">
    <property type="entry name" value="ChlI"/>
    <property type="match status" value="1"/>
</dbReference>
<comment type="caution">
    <text evidence="15">The sequence shown here is derived from an EMBL/GenBank/DDBJ whole genome shotgun (WGS) entry which is preliminary data.</text>
</comment>
<dbReference type="SUPFAM" id="SSF52540">
    <property type="entry name" value="P-loop containing nucleoside triphosphate hydrolases"/>
    <property type="match status" value="1"/>
</dbReference>
<keyword evidence="5" id="KW-0378">Hydrolase</keyword>
<dbReference type="OrthoDB" id="9803906at2"/>
<organism evidence="15 16">
    <name type="scientific">Solemya elarraichensis gill symbiont</name>
    <dbReference type="NCBI Taxonomy" id="1918949"/>
    <lineage>
        <taxon>Bacteria</taxon>
        <taxon>Pseudomonadati</taxon>
        <taxon>Pseudomonadota</taxon>
        <taxon>Gammaproteobacteria</taxon>
        <taxon>sulfur-oxidizing symbionts</taxon>
    </lineage>
</organism>
<keyword evidence="9 11" id="KW-0238">DNA-binding</keyword>
<evidence type="ECO:0000256" key="2">
    <source>
        <dbReference type="ARBA" id="ARBA00022741"/>
    </source>
</evidence>
<keyword evidence="8 11" id="KW-0346">Stress response</keyword>
<comment type="domain">
    <text evidence="11">The middle region has homology to RecA with ATPase motifs including the RadA KNRFG motif, while the C-terminus is homologous to Lon protease.</text>
</comment>
<dbReference type="GO" id="GO:0140664">
    <property type="term" value="F:ATP-dependent DNA damage sensor activity"/>
    <property type="evidence" value="ECO:0007669"/>
    <property type="project" value="InterPro"/>
</dbReference>
<dbReference type="SMART" id="SM00382">
    <property type="entry name" value="AAA"/>
    <property type="match status" value="1"/>
</dbReference>
<dbReference type="AlphaFoldDB" id="A0A1T2L0R0"/>
<feature type="region of interest" description="Lon-protease-like" evidence="11">
    <location>
        <begin position="352"/>
        <end position="453"/>
    </location>
</feature>
<dbReference type="InterPro" id="IPR004504">
    <property type="entry name" value="DNA_repair_RadA"/>
</dbReference>
<dbReference type="Proteomes" id="UP000190198">
    <property type="component" value="Unassembled WGS sequence"/>
</dbReference>
<dbReference type="InterPro" id="IPR020568">
    <property type="entry name" value="Ribosomal_Su5_D2-typ_SF"/>
</dbReference>
<comment type="function">
    <text evidence="13">DNA-dependent ATPase involved in processing of recombination intermediates, plays a role in repairing DNA breaks. Stimulates the branch migration of RecA-mediated strand transfer reactions, allowing the 3' invading strand to extend heteroduplex DNA faster. Binds ssDNA in the presence of ADP but not other nucleotides, has ATPase activity that is stimulated by ssDNA and various branched DNA structures, but inhibited by SSB. Does not have RecA's homology-searching function.</text>
</comment>
<dbReference type="InterPro" id="IPR020588">
    <property type="entry name" value="RecA_ATP-bd"/>
</dbReference>
<evidence type="ECO:0000256" key="11">
    <source>
        <dbReference type="HAMAP-Rule" id="MF_01498"/>
    </source>
</evidence>
<dbReference type="CDD" id="cd01121">
    <property type="entry name" value="RadA_SMS_N"/>
    <property type="match status" value="1"/>
</dbReference>
<dbReference type="SUPFAM" id="SSF54211">
    <property type="entry name" value="Ribosomal protein S5 domain 2-like"/>
    <property type="match status" value="1"/>
</dbReference>
<evidence type="ECO:0000259" key="14">
    <source>
        <dbReference type="PROSITE" id="PS50162"/>
    </source>
</evidence>
<evidence type="ECO:0000313" key="16">
    <source>
        <dbReference type="Proteomes" id="UP000190198"/>
    </source>
</evidence>
<keyword evidence="3 11" id="KW-0227">DNA damage</keyword>
<proteinExistence type="inferred from homology"/>
<accession>A0A1T2L0R0</accession>
<dbReference type="GO" id="GO:0003684">
    <property type="term" value="F:damaged DNA binding"/>
    <property type="evidence" value="ECO:0007669"/>
    <property type="project" value="InterPro"/>
</dbReference>
<evidence type="ECO:0000256" key="12">
    <source>
        <dbReference type="NCBIfam" id="TIGR00416"/>
    </source>
</evidence>
<dbReference type="Gene3D" id="3.30.230.10">
    <property type="match status" value="1"/>
</dbReference>
<dbReference type="HAMAP" id="MF_01498">
    <property type="entry name" value="RadA_bact"/>
    <property type="match status" value="1"/>
</dbReference>
<dbReference type="FunFam" id="3.30.230.10:FF:000011">
    <property type="entry name" value="DNA repair protein RadA"/>
    <property type="match status" value="1"/>
</dbReference>
<gene>
    <name evidence="11" type="primary">radA</name>
    <name evidence="15" type="ORF">BOW52_08160</name>
</gene>
<feature type="binding site" evidence="11">
    <location>
        <begin position="97"/>
        <end position="104"/>
    </location>
    <ligand>
        <name>ATP</name>
        <dbReference type="ChEBI" id="CHEBI:30616"/>
    </ligand>
</feature>
<evidence type="ECO:0000256" key="13">
    <source>
        <dbReference type="RuleBase" id="RU003555"/>
    </source>
</evidence>
<keyword evidence="7 11" id="KW-0067">ATP-binding</keyword>
<dbReference type="NCBIfam" id="TIGR00416">
    <property type="entry name" value="sms"/>
    <property type="match status" value="1"/>
</dbReference>
<dbReference type="PROSITE" id="PS50162">
    <property type="entry name" value="RECA_2"/>
    <property type="match status" value="1"/>
</dbReference>
<dbReference type="GO" id="GO:0016787">
    <property type="term" value="F:hydrolase activity"/>
    <property type="evidence" value="ECO:0007669"/>
    <property type="project" value="UniProtKB-KW"/>
</dbReference>
<sequence>MAKAAKVQYQCDQCGATYPKWAGQCSDCGTWNSLSEARVAPVSKRSVGYAGEIGDVSVRKLSEVGTERQSRIDTGISELNRVLGTGLVEGSVVLLGGDPGIGKSTLLIQMLAMLAASHPALYVSGEESAEQIGLRARRLGLDAGDLGLLTETSIERVLALASSAKPRIMVVDSIQTMYTEMIQSAPGGVAQVRESTAQLVRFAKQTGTCVILVGHVTKEGNLAGPRVLEHMVDTVLYFEGEAGSQFRLIRTMKNRFGAVNELGLFAMTDQGLKPVTNPSAIFLSRHEEPVSGSAILVTREGSRPLLVEVQALVDSSPLSNPRRVSLGLEQNRLSMLLAVLHRHAGVGMYDQDVYVNVVGGVRITETAADLPVLLSVLSSFRDRPLSRHLAAFGEVGLSGEIRPVPNGEERIREAVKHGFTRILVPAANKPKSSFDGVEIVPVQRLSEAISHTE</sequence>
<keyword evidence="1 11" id="KW-0479">Metal-binding</keyword>
<dbReference type="Gene3D" id="3.40.50.300">
    <property type="entry name" value="P-loop containing nucleotide triphosphate hydrolases"/>
    <property type="match status" value="1"/>
</dbReference>
<dbReference type="GO" id="GO:0005829">
    <property type="term" value="C:cytosol"/>
    <property type="evidence" value="ECO:0007669"/>
    <property type="project" value="TreeGrafter"/>
</dbReference>
<dbReference type="GO" id="GO:0000725">
    <property type="term" value="P:recombinational repair"/>
    <property type="evidence" value="ECO:0007669"/>
    <property type="project" value="UniProtKB-UniRule"/>
</dbReference>
<dbReference type="RefSeq" id="WP_078477248.1">
    <property type="nucleotide sequence ID" value="NZ_MPRK01000162.1"/>
</dbReference>
<dbReference type="PANTHER" id="PTHR32472:SF10">
    <property type="entry name" value="DNA REPAIR PROTEIN RADA-LIKE PROTEIN"/>
    <property type="match status" value="1"/>
</dbReference>
<dbReference type="Pfam" id="PF18073">
    <property type="entry name" value="Zn_ribbon_LapB"/>
    <property type="match status" value="1"/>
</dbReference>
<keyword evidence="6 13" id="KW-0862">Zinc</keyword>
<dbReference type="GO" id="GO:0005524">
    <property type="term" value="F:ATP binding"/>
    <property type="evidence" value="ECO:0007669"/>
    <property type="project" value="UniProtKB-UniRule"/>
</dbReference>
<keyword evidence="2 11" id="KW-0547">Nucleotide-binding</keyword>
<evidence type="ECO:0000256" key="8">
    <source>
        <dbReference type="ARBA" id="ARBA00023016"/>
    </source>
</evidence>
<evidence type="ECO:0000313" key="15">
    <source>
        <dbReference type="EMBL" id="OOZ38697.1"/>
    </source>
</evidence>
<comment type="function">
    <text evidence="11">Plays a role in repairing double-strand DNA breaks, probably involving stabilizing or processing branched DNA or blocked replication forks.</text>
</comment>
<reference evidence="15 16" key="1">
    <citation type="submission" date="2016-11" db="EMBL/GenBank/DDBJ databases">
        <title>Mixed transmission modes and dynamic genome evolution in an obligate animal-bacterial symbiosis.</title>
        <authorList>
            <person name="Russell S.L."/>
            <person name="Corbett-Detig R.B."/>
            <person name="Cavanaugh C.M."/>
        </authorList>
    </citation>
    <scope>NUCLEOTIDE SEQUENCE [LARGE SCALE GENOMIC DNA]</scope>
    <source>
        <strain evidence="15">Sp-SM6</strain>
    </source>
</reference>
<dbReference type="InterPro" id="IPR014721">
    <property type="entry name" value="Ribsml_uS5_D2-typ_fold_subgr"/>
</dbReference>
<evidence type="ECO:0000256" key="9">
    <source>
        <dbReference type="ARBA" id="ARBA00023125"/>
    </source>
</evidence>
<dbReference type="InterPro" id="IPR003593">
    <property type="entry name" value="AAA+_ATPase"/>
</dbReference>
<evidence type="ECO:0000256" key="5">
    <source>
        <dbReference type="ARBA" id="ARBA00022801"/>
    </source>
</evidence>
<dbReference type="FunFam" id="3.40.50.300:FF:000050">
    <property type="entry name" value="DNA repair protein RadA"/>
    <property type="match status" value="1"/>
</dbReference>
<protein>
    <recommendedName>
        <fullName evidence="11 12">DNA repair protein RadA</fullName>
    </recommendedName>
</protein>
<dbReference type="PANTHER" id="PTHR32472">
    <property type="entry name" value="DNA REPAIR PROTEIN RADA"/>
    <property type="match status" value="1"/>
</dbReference>
<comment type="similarity">
    <text evidence="11 13">Belongs to the RecA family. RadA subfamily.</text>
</comment>
<feature type="short sequence motif" description="RadA KNRFG motif" evidence="11">
    <location>
        <begin position="253"/>
        <end position="257"/>
    </location>
</feature>
<name>A0A1T2L0R0_9GAMM</name>
<dbReference type="InterPro" id="IPR027417">
    <property type="entry name" value="P-loop_NTPase"/>
</dbReference>